<sequence length="100" mass="10767">MEGRVDGPCAGTAKGGEDVARDRMRALFKLVEMTRIARATPKVARQDLGVANRKIQMVGGGAPLRSRGSRSGASVRTGVCATARIAHRRDLLIRGRRARL</sequence>
<name>A0A147I3G1_9SPHN</name>
<dbReference type="Proteomes" id="UP000074310">
    <property type="component" value="Unassembled WGS sequence"/>
</dbReference>
<proteinExistence type="predicted"/>
<evidence type="ECO:0000313" key="2">
    <source>
        <dbReference type="Proteomes" id="UP000074310"/>
    </source>
</evidence>
<gene>
    <name evidence="1" type="ORF">NS334_08540</name>
</gene>
<keyword evidence="2" id="KW-1185">Reference proteome</keyword>
<accession>A0A147I3G1</accession>
<dbReference type="PATRIC" id="fig|869719.3.peg.1385"/>
<organism evidence="1 2">
    <name type="scientific">Sphingomonas endophytica</name>
    <dbReference type="NCBI Taxonomy" id="869719"/>
    <lineage>
        <taxon>Bacteria</taxon>
        <taxon>Pseudomonadati</taxon>
        <taxon>Pseudomonadota</taxon>
        <taxon>Alphaproteobacteria</taxon>
        <taxon>Sphingomonadales</taxon>
        <taxon>Sphingomonadaceae</taxon>
        <taxon>Sphingomonas</taxon>
    </lineage>
</organism>
<comment type="caution">
    <text evidence="1">The sequence shown here is derived from an EMBL/GenBank/DDBJ whole genome shotgun (WGS) entry which is preliminary data.</text>
</comment>
<dbReference type="EMBL" id="LDTB01000025">
    <property type="protein sequence ID" value="KTT72631.1"/>
    <property type="molecule type" value="Genomic_DNA"/>
</dbReference>
<dbReference type="AlphaFoldDB" id="A0A147I3G1"/>
<reference evidence="1 2" key="1">
    <citation type="journal article" date="2016" name="Front. Microbiol.">
        <title>Genomic Resource of Rice Seed Associated Bacteria.</title>
        <authorList>
            <person name="Midha S."/>
            <person name="Bansal K."/>
            <person name="Sharma S."/>
            <person name="Kumar N."/>
            <person name="Patil P.P."/>
            <person name="Chaudhry V."/>
            <person name="Patil P.B."/>
        </authorList>
    </citation>
    <scope>NUCLEOTIDE SEQUENCE [LARGE SCALE GENOMIC DNA]</scope>
    <source>
        <strain evidence="1 2">NS334</strain>
    </source>
</reference>
<evidence type="ECO:0000313" key="1">
    <source>
        <dbReference type="EMBL" id="KTT72631.1"/>
    </source>
</evidence>
<protein>
    <submittedName>
        <fullName evidence="1">Uncharacterized protein</fullName>
    </submittedName>
</protein>